<dbReference type="EMBL" id="OZ023706">
    <property type="protein sequence ID" value="CAK9876826.1"/>
    <property type="molecule type" value="Genomic_DNA"/>
</dbReference>
<organism evidence="1 2">
    <name type="scientific">Sphagnum jensenii</name>
    <dbReference type="NCBI Taxonomy" id="128206"/>
    <lineage>
        <taxon>Eukaryota</taxon>
        <taxon>Viridiplantae</taxon>
        <taxon>Streptophyta</taxon>
        <taxon>Embryophyta</taxon>
        <taxon>Bryophyta</taxon>
        <taxon>Sphagnophytina</taxon>
        <taxon>Sphagnopsida</taxon>
        <taxon>Sphagnales</taxon>
        <taxon>Sphagnaceae</taxon>
        <taxon>Sphagnum</taxon>
    </lineage>
</organism>
<protein>
    <submittedName>
        <fullName evidence="1">Uncharacterized protein</fullName>
    </submittedName>
</protein>
<evidence type="ECO:0000313" key="2">
    <source>
        <dbReference type="Proteomes" id="UP001497522"/>
    </source>
</evidence>
<proteinExistence type="predicted"/>
<gene>
    <name evidence="1" type="ORF">CSSPJE1EN2_LOCUS18868</name>
</gene>
<reference evidence="1" key="1">
    <citation type="submission" date="2024-03" db="EMBL/GenBank/DDBJ databases">
        <authorList>
            <consortium name="ELIXIR-Norway"/>
            <consortium name="Elixir Norway"/>
        </authorList>
    </citation>
    <scope>NUCLEOTIDE SEQUENCE</scope>
</reference>
<evidence type="ECO:0000313" key="1">
    <source>
        <dbReference type="EMBL" id="CAK9876826.1"/>
    </source>
</evidence>
<sequence>MVALSCLCERQEIMRQMSRWSLERAGATSHNDATTCNVAKCCYGTAARVAAALVAGVQRDAGHCISNCCSATRCWALQLELLRRWALQCNATLQQQRSAAVQRDAGPCNSSCYGVGRCSAMQRYNNNVALQCNAMLELALLRRWALQCNDATARVVAMLWHCSLRYCGVVALQLALLRRCSATRRLAAA</sequence>
<dbReference type="Proteomes" id="UP001497522">
    <property type="component" value="Chromosome 5"/>
</dbReference>
<keyword evidence="2" id="KW-1185">Reference proteome</keyword>
<accession>A0ABP1BM03</accession>
<name>A0ABP1BM03_9BRYO</name>